<accession>A0A9N9KGN1</accession>
<feature type="non-terminal residue" evidence="1">
    <location>
        <position position="1"/>
    </location>
</feature>
<evidence type="ECO:0000313" key="1">
    <source>
        <dbReference type="EMBL" id="CAG8827750.1"/>
    </source>
</evidence>
<organism evidence="1 2">
    <name type="scientific">Dentiscutata erythropus</name>
    <dbReference type="NCBI Taxonomy" id="1348616"/>
    <lineage>
        <taxon>Eukaryota</taxon>
        <taxon>Fungi</taxon>
        <taxon>Fungi incertae sedis</taxon>
        <taxon>Mucoromycota</taxon>
        <taxon>Glomeromycotina</taxon>
        <taxon>Glomeromycetes</taxon>
        <taxon>Diversisporales</taxon>
        <taxon>Gigasporaceae</taxon>
        <taxon>Dentiscutata</taxon>
    </lineage>
</organism>
<dbReference type="AlphaFoldDB" id="A0A9N9KGN1"/>
<keyword evidence="2" id="KW-1185">Reference proteome</keyword>
<reference evidence="1" key="1">
    <citation type="submission" date="2021-06" db="EMBL/GenBank/DDBJ databases">
        <authorList>
            <person name="Kallberg Y."/>
            <person name="Tangrot J."/>
            <person name="Rosling A."/>
        </authorList>
    </citation>
    <scope>NUCLEOTIDE SEQUENCE</scope>
    <source>
        <strain evidence="1">MA453B</strain>
    </source>
</reference>
<proteinExistence type="predicted"/>
<evidence type="ECO:0000313" key="2">
    <source>
        <dbReference type="Proteomes" id="UP000789405"/>
    </source>
</evidence>
<name>A0A9N9KGN1_9GLOM</name>
<sequence length="50" mass="6113">EKEQKDRHLWFINIITSRTIEEEEDLDTIIIETIMEEDHKTIQENLSQKE</sequence>
<protein>
    <submittedName>
        <fullName evidence="1">10597_t:CDS:1</fullName>
    </submittedName>
</protein>
<dbReference type="Proteomes" id="UP000789405">
    <property type="component" value="Unassembled WGS sequence"/>
</dbReference>
<comment type="caution">
    <text evidence="1">The sequence shown here is derived from an EMBL/GenBank/DDBJ whole genome shotgun (WGS) entry which is preliminary data.</text>
</comment>
<dbReference type="EMBL" id="CAJVPY010070253">
    <property type="protein sequence ID" value="CAG8827750.1"/>
    <property type="molecule type" value="Genomic_DNA"/>
</dbReference>
<gene>
    <name evidence="1" type="ORF">DERYTH_LOCUS28359</name>
</gene>
<feature type="non-terminal residue" evidence="1">
    <location>
        <position position="50"/>
    </location>
</feature>